<dbReference type="GO" id="GO:0008999">
    <property type="term" value="F:protein-N-terminal-alanine acetyltransferase activity"/>
    <property type="evidence" value="ECO:0007669"/>
    <property type="project" value="TreeGrafter"/>
</dbReference>
<sequence>MTRTNEHGQPIGAAVDWSPRPRVAPVTLTGRTVTLEPLAERHTDDLADAFLGHPEIWTYSPSGPYDDRTGVAGFVARHVADPDHVPLAVLVDGRALGVECLMRIDEVQGVVEVGGIVLAPSLQRTTASTEAAYLLARHVFDDLGYRRYEWKCDSLNEPSRAAAARLGFAYEGRFRQALVYKGRNRDTDWFSITDGEWPALRTAFEAWLDPSNHGPAGQRLRLEDCRAVQAEQPAGGD</sequence>
<evidence type="ECO:0000313" key="3">
    <source>
        <dbReference type="Proteomes" id="UP000295198"/>
    </source>
</evidence>
<dbReference type="EMBL" id="SDKM01000001">
    <property type="protein sequence ID" value="RYP88923.1"/>
    <property type="molecule type" value="Genomic_DNA"/>
</dbReference>
<evidence type="ECO:0000313" key="2">
    <source>
        <dbReference type="EMBL" id="RYP88923.1"/>
    </source>
</evidence>
<evidence type="ECO:0000259" key="1">
    <source>
        <dbReference type="PROSITE" id="PS51186"/>
    </source>
</evidence>
<dbReference type="GO" id="GO:1990189">
    <property type="term" value="F:protein N-terminal-serine acetyltransferase activity"/>
    <property type="evidence" value="ECO:0007669"/>
    <property type="project" value="TreeGrafter"/>
</dbReference>
<dbReference type="InterPro" id="IPR051908">
    <property type="entry name" value="Ribosomal_N-acetyltransferase"/>
</dbReference>
<proteinExistence type="predicted"/>
<dbReference type="Pfam" id="PF13302">
    <property type="entry name" value="Acetyltransf_3"/>
    <property type="match status" value="1"/>
</dbReference>
<reference evidence="2 3" key="1">
    <citation type="submission" date="2019-01" db="EMBL/GenBank/DDBJ databases">
        <title>Nocardioides guangzhouensis sp. nov., an actinobacterium isolated from soil.</title>
        <authorList>
            <person name="Fu Y."/>
            <person name="Cai Y."/>
            <person name="Lin Z."/>
            <person name="Chen P."/>
        </authorList>
    </citation>
    <scope>NUCLEOTIDE SEQUENCE [LARGE SCALE GENOMIC DNA]</scope>
    <source>
        <strain evidence="2 3">130</strain>
    </source>
</reference>
<dbReference type="Proteomes" id="UP000295198">
    <property type="component" value="Unassembled WGS sequence"/>
</dbReference>
<comment type="caution">
    <text evidence="2">The sequence shown here is derived from an EMBL/GenBank/DDBJ whole genome shotgun (WGS) entry which is preliminary data.</text>
</comment>
<dbReference type="PANTHER" id="PTHR43441">
    <property type="entry name" value="RIBOSOMAL-PROTEIN-SERINE ACETYLTRANSFERASE"/>
    <property type="match status" value="1"/>
</dbReference>
<keyword evidence="3" id="KW-1185">Reference proteome</keyword>
<protein>
    <submittedName>
        <fullName evidence="2">N-acetyltransferase</fullName>
    </submittedName>
</protein>
<dbReference type="AlphaFoldDB" id="A0A4Q4ZKP5"/>
<keyword evidence="2" id="KW-0808">Transferase</keyword>
<dbReference type="RefSeq" id="WP_134712916.1">
    <property type="nucleotide sequence ID" value="NZ_SDKM01000001.1"/>
</dbReference>
<dbReference type="SUPFAM" id="SSF55729">
    <property type="entry name" value="Acyl-CoA N-acyltransferases (Nat)"/>
    <property type="match status" value="1"/>
</dbReference>
<dbReference type="Gene3D" id="3.40.630.30">
    <property type="match status" value="1"/>
</dbReference>
<name>A0A4Q4ZKP5_9ACTN</name>
<organism evidence="2 3">
    <name type="scientific">Nocardioides guangzhouensis</name>
    <dbReference type="NCBI Taxonomy" id="2497878"/>
    <lineage>
        <taxon>Bacteria</taxon>
        <taxon>Bacillati</taxon>
        <taxon>Actinomycetota</taxon>
        <taxon>Actinomycetes</taxon>
        <taxon>Propionibacteriales</taxon>
        <taxon>Nocardioidaceae</taxon>
        <taxon>Nocardioides</taxon>
    </lineage>
</organism>
<dbReference type="PROSITE" id="PS51186">
    <property type="entry name" value="GNAT"/>
    <property type="match status" value="1"/>
</dbReference>
<gene>
    <name evidence="2" type="ORF">EKO23_00330</name>
</gene>
<dbReference type="InterPro" id="IPR000182">
    <property type="entry name" value="GNAT_dom"/>
</dbReference>
<feature type="domain" description="N-acetyltransferase" evidence="1">
    <location>
        <begin position="33"/>
        <end position="186"/>
    </location>
</feature>
<dbReference type="PANTHER" id="PTHR43441:SF2">
    <property type="entry name" value="FAMILY ACETYLTRANSFERASE, PUTATIVE (AFU_ORTHOLOGUE AFUA_7G00850)-RELATED"/>
    <property type="match status" value="1"/>
</dbReference>
<accession>A0A4Q4ZKP5</accession>
<dbReference type="OrthoDB" id="9795199at2"/>
<dbReference type="InterPro" id="IPR016181">
    <property type="entry name" value="Acyl_CoA_acyltransferase"/>
</dbReference>